<feature type="signal peptide" evidence="1">
    <location>
        <begin position="1"/>
        <end position="18"/>
    </location>
</feature>
<sequence length="160" mass="17668">MKRLVLFVMLVLSLAANAQTNEKATKSISLEFLGVHHGWGLNYDSRIKGNEGLGYRVGLSYAYAFPGQDISYKGVAVPLEVNGLFGSKVAKFELGIGTSLGYYRKDDHSLGTSVYSNRFRILPFTNLGLRLQPKQGVTLRLGIAPQLELIYPYISLGYAF</sequence>
<accession>A0A1M6Y5S8</accession>
<evidence type="ECO:0000313" key="3">
    <source>
        <dbReference type="Proteomes" id="UP000184130"/>
    </source>
</evidence>
<dbReference type="EMBL" id="FRBD01000024">
    <property type="protein sequence ID" value="SHL13604.1"/>
    <property type="molecule type" value="Genomic_DNA"/>
</dbReference>
<evidence type="ECO:0000256" key="1">
    <source>
        <dbReference type="SAM" id="SignalP"/>
    </source>
</evidence>
<organism evidence="2 3">
    <name type="scientific">Xylanibacter ruminicola</name>
    <name type="common">Prevotella ruminicola</name>
    <dbReference type="NCBI Taxonomy" id="839"/>
    <lineage>
        <taxon>Bacteria</taxon>
        <taxon>Pseudomonadati</taxon>
        <taxon>Bacteroidota</taxon>
        <taxon>Bacteroidia</taxon>
        <taxon>Bacteroidales</taxon>
        <taxon>Prevotellaceae</taxon>
        <taxon>Xylanibacter</taxon>
    </lineage>
</organism>
<evidence type="ECO:0008006" key="4">
    <source>
        <dbReference type="Google" id="ProtNLM"/>
    </source>
</evidence>
<proteinExistence type="predicted"/>
<reference evidence="2 3" key="1">
    <citation type="submission" date="2016-11" db="EMBL/GenBank/DDBJ databases">
        <authorList>
            <person name="Jaros S."/>
            <person name="Januszkiewicz K."/>
            <person name="Wedrychowicz H."/>
        </authorList>
    </citation>
    <scope>NUCLEOTIDE SEQUENCE [LARGE SCALE GENOMIC DNA]</scope>
    <source>
        <strain evidence="2 3">KHT3</strain>
    </source>
</reference>
<evidence type="ECO:0000313" key="2">
    <source>
        <dbReference type="EMBL" id="SHL13604.1"/>
    </source>
</evidence>
<name>A0A1M6Y5S8_XYLRU</name>
<protein>
    <recommendedName>
        <fullName evidence="4">Outer membrane protein beta-barrel domain-containing protein</fullName>
    </recommendedName>
</protein>
<gene>
    <name evidence="2" type="ORF">SAMN05216463_12445</name>
</gene>
<dbReference type="RefSeq" id="WP_139261656.1">
    <property type="nucleotide sequence ID" value="NZ_FRBD01000024.1"/>
</dbReference>
<keyword evidence="1" id="KW-0732">Signal</keyword>
<dbReference type="OrthoDB" id="1034252at2"/>
<dbReference type="AlphaFoldDB" id="A0A1M6Y5S8"/>
<feature type="chain" id="PRO_5013314377" description="Outer membrane protein beta-barrel domain-containing protein" evidence="1">
    <location>
        <begin position="19"/>
        <end position="160"/>
    </location>
</feature>
<dbReference type="Proteomes" id="UP000184130">
    <property type="component" value="Unassembled WGS sequence"/>
</dbReference>